<evidence type="ECO:0000313" key="1">
    <source>
        <dbReference type="EMBL" id="MEI5687995.1"/>
    </source>
</evidence>
<comment type="caution">
    <text evidence="1">The sequence shown here is derived from an EMBL/GenBank/DDBJ whole genome shotgun (WGS) entry which is preliminary data.</text>
</comment>
<dbReference type="RefSeq" id="WP_336545563.1">
    <property type="nucleotide sequence ID" value="NZ_JBBBDM010000006.1"/>
</dbReference>
<organism evidence="1 2">
    <name type="scientific">Sphingomonas kyungheensis</name>
    <dbReference type="NCBI Taxonomy" id="1069987"/>
    <lineage>
        <taxon>Bacteria</taxon>
        <taxon>Pseudomonadati</taxon>
        <taxon>Pseudomonadota</taxon>
        <taxon>Alphaproteobacteria</taxon>
        <taxon>Sphingomonadales</taxon>
        <taxon>Sphingomonadaceae</taxon>
        <taxon>Sphingomonas</taxon>
    </lineage>
</organism>
<proteinExistence type="predicted"/>
<dbReference type="Proteomes" id="UP001367771">
    <property type="component" value="Unassembled WGS sequence"/>
</dbReference>
<protein>
    <submittedName>
        <fullName evidence="1">Uncharacterized protein</fullName>
    </submittedName>
</protein>
<evidence type="ECO:0000313" key="2">
    <source>
        <dbReference type="Proteomes" id="UP001367771"/>
    </source>
</evidence>
<accession>A0ABU8H4R6</accession>
<gene>
    <name evidence="1" type="ORF">V8201_12970</name>
</gene>
<name>A0ABU8H4R6_9SPHN</name>
<reference evidence="1 2" key="1">
    <citation type="journal article" date="2013" name="Int. J. Syst. Evol. Microbiol.">
        <title>Sphingomonas kyungheensis sp. nov., a bacterium with ginsenoside-converting activity isolated from soil of a ginseng field.</title>
        <authorList>
            <person name="Son H.M."/>
            <person name="Yang J.E."/>
            <person name="Park Y."/>
            <person name="Han C.K."/>
            <person name="Kim S.G."/>
            <person name="Kook M."/>
            <person name="Yi T.H."/>
        </authorList>
    </citation>
    <scope>NUCLEOTIDE SEQUENCE [LARGE SCALE GENOMIC DNA]</scope>
    <source>
        <strain evidence="1 2">LMG 26582</strain>
    </source>
</reference>
<keyword evidence="2" id="KW-1185">Reference proteome</keyword>
<dbReference type="EMBL" id="JBBBDM010000006">
    <property type="protein sequence ID" value="MEI5687995.1"/>
    <property type="molecule type" value="Genomic_DNA"/>
</dbReference>
<sequence>MAVAIVMAQAAEPAVDLAVVSSRAKARVLALRGALVQTWLVPRELGGSADRVNELFVPPEAARRIAAVTARLMLLAVGGGRRRTLTVVPTYRGASIVPASITYVVHPDEERVTVPIW</sequence>